<dbReference type="AlphaFoldDB" id="A0A368N3T2"/>
<dbReference type="EMBL" id="QPID01000011">
    <property type="protein sequence ID" value="RCU45227.1"/>
    <property type="molecule type" value="Genomic_DNA"/>
</dbReference>
<dbReference type="Proteomes" id="UP000252558">
    <property type="component" value="Unassembled WGS sequence"/>
</dbReference>
<keyword evidence="1" id="KW-0732">Signal</keyword>
<comment type="caution">
    <text evidence="4">The sequence shown here is derived from an EMBL/GenBank/DDBJ whole genome shotgun (WGS) entry which is preliminary data.</text>
</comment>
<keyword evidence="5" id="KW-1185">Reference proteome</keyword>
<dbReference type="InterPro" id="IPR002931">
    <property type="entry name" value="Transglutaminase-like"/>
</dbReference>
<gene>
    <name evidence="4" type="ORF">DU002_16020</name>
</gene>
<dbReference type="Pfam" id="PF12969">
    <property type="entry name" value="DUF3857"/>
    <property type="match status" value="1"/>
</dbReference>
<protein>
    <submittedName>
        <fullName evidence="4">DUF3857 domain-containing protein</fullName>
    </submittedName>
</protein>
<evidence type="ECO:0000259" key="3">
    <source>
        <dbReference type="Pfam" id="PF12969"/>
    </source>
</evidence>
<evidence type="ECO:0000256" key="1">
    <source>
        <dbReference type="SAM" id="SignalP"/>
    </source>
</evidence>
<dbReference type="InterPro" id="IPR024618">
    <property type="entry name" value="DUF3857"/>
</dbReference>
<dbReference type="Pfam" id="PF01841">
    <property type="entry name" value="Transglut_core"/>
    <property type="match status" value="1"/>
</dbReference>
<dbReference type="Gene3D" id="3.10.620.30">
    <property type="match status" value="1"/>
</dbReference>
<feature type="signal peptide" evidence="1">
    <location>
        <begin position="1"/>
        <end position="28"/>
    </location>
</feature>
<feature type="chain" id="PRO_5016909222" evidence="1">
    <location>
        <begin position="29"/>
        <end position="674"/>
    </location>
</feature>
<proteinExistence type="predicted"/>
<feature type="domain" description="DUF3857" evidence="3">
    <location>
        <begin position="74"/>
        <end position="237"/>
    </location>
</feature>
<dbReference type="Gene3D" id="2.60.40.3140">
    <property type="match status" value="1"/>
</dbReference>
<sequence length="674" mass="76966">MASMYIKRIVGCFLGQLILLLALQPAAANDYWMVSEAPTWVEQAQPDLARSPSTEAVDFLLADSQVNLTSESPVQYRHYSYRINDSLGVEENSDIEIGFNPDFETIILHHVHILRDNKVIDRLKAEDIRVTDLEPDASSRIYSGYKQLALWLKGVSAGDVVDYSYSVKGHNPVFAGHVSYFFDLGWSLDVGAVNVRVITKRERPLNYRLINSDASVSTSSHGSEIEYRVALKNTAAVIDEGDGPQWEAIYPYLQVSDFDSWQQVAEWAVALFERGKGKLSPDLVEYIQELKLQPRQQAIENAIAFSQEKVRYLGIEIAENSHLPHSPAEVFENRYGDCKDKSLLLVTILNQLGVEANPVLVSTQQTKSVGNYLPTYGLFNHAIATFSYQGQRYWVDPTMTHQGIGLDSYFQPDYGDALIVSKQTDSLTMMPNVAPAQQSIAVTQQYHASDYLSPVVWRIRSEYRGREAESMRYQFARAGKKRLAQDYFNYYAQLNEGLEVMSDLTVEDDRVQNRMVISEEYLLPNFWKLDDGNANFGFYADLADSYLKLPQQVNRSQHLGIYGPILMSQKMELWLPEHINFIWEDEQKVIENDFIRYTIDLSAKYRKLILEHSYQTKLESVPPSSVSEHIRVLREAREYLEYSNGVNNVTSDPSYDEVKALVSHIQKQQKSLRQ</sequence>
<name>A0A368N3T2_9GAMM</name>
<accession>A0A368N3T2</accession>
<evidence type="ECO:0000313" key="5">
    <source>
        <dbReference type="Proteomes" id="UP000252558"/>
    </source>
</evidence>
<evidence type="ECO:0000313" key="4">
    <source>
        <dbReference type="EMBL" id="RCU45227.1"/>
    </source>
</evidence>
<reference evidence="4 5" key="1">
    <citation type="submission" date="2018-07" db="EMBL/GenBank/DDBJ databases">
        <title>Corallincola holothuriorum sp. nov., a new facultative anaerobe isolated from sea cucumber Apostichopus japonicus.</title>
        <authorList>
            <person name="Xia H."/>
        </authorList>
    </citation>
    <scope>NUCLEOTIDE SEQUENCE [LARGE SCALE GENOMIC DNA]</scope>
    <source>
        <strain evidence="4 5">C4</strain>
    </source>
</reference>
<dbReference type="SUPFAM" id="SSF54001">
    <property type="entry name" value="Cysteine proteinases"/>
    <property type="match status" value="1"/>
</dbReference>
<organism evidence="4 5">
    <name type="scientific">Corallincola holothuriorum</name>
    <dbReference type="NCBI Taxonomy" id="2282215"/>
    <lineage>
        <taxon>Bacteria</taxon>
        <taxon>Pseudomonadati</taxon>
        <taxon>Pseudomonadota</taxon>
        <taxon>Gammaproteobacteria</taxon>
        <taxon>Alteromonadales</taxon>
        <taxon>Psychromonadaceae</taxon>
        <taxon>Corallincola</taxon>
    </lineage>
</organism>
<feature type="domain" description="Transglutaminase-like" evidence="2">
    <location>
        <begin position="297"/>
        <end position="394"/>
    </location>
</feature>
<evidence type="ECO:0000259" key="2">
    <source>
        <dbReference type="Pfam" id="PF01841"/>
    </source>
</evidence>
<dbReference type="InterPro" id="IPR038765">
    <property type="entry name" value="Papain-like_cys_pep_sf"/>
</dbReference>